<accession>A0ABT7SY30</accession>
<reference evidence="6 7" key="1">
    <citation type="submission" date="2023-06" db="EMBL/GenBank/DDBJ databases">
        <title>Alteromonas sp. ASW11-36 isolated from intertidal sand.</title>
        <authorList>
            <person name="Li Y."/>
        </authorList>
    </citation>
    <scope>NUCLEOTIDE SEQUENCE [LARGE SCALE GENOMIC DNA]</scope>
    <source>
        <strain evidence="6 7">ASW11-36</strain>
    </source>
</reference>
<comment type="catalytic activity">
    <reaction evidence="4">
        <text>2 cob(II)alamin + reduced [electron-transfer flavoprotein] + 2 ATP = 2 adenosylcob(III)alamin + 2 triphosphate + oxidized [electron-transfer flavoprotein] + 3 H(+)</text>
        <dbReference type="Rhea" id="RHEA:28671"/>
        <dbReference type="Rhea" id="RHEA-COMP:10685"/>
        <dbReference type="Rhea" id="RHEA-COMP:10686"/>
        <dbReference type="ChEBI" id="CHEBI:15378"/>
        <dbReference type="ChEBI" id="CHEBI:16304"/>
        <dbReference type="ChEBI" id="CHEBI:18036"/>
        <dbReference type="ChEBI" id="CHEBI:18408"/>
        <dbReference type="ChEBI" id="CHEBI:30616"/>
        <dbReference type="ChEBI" id="CHEBI:57692"/>
        <dbReference type="ChEBI" id="CHEBI:58307"/>
        <dbReference type="EC" id="2.5.1.17"/>
    </reaction>
</comment>
<evidence type="ECO:0000313" key="7">
    <source>
        <dbReference type="Proteomes" id="UP001234343"/>
    </source>
</evidence>
<evidence type="ECO:0000313" key="6">
    <source>
        <dbReference type="EMBL" id="MDM7861103.1"/>
    </source>
</evidence>
<dbReference type="InterPro" id="IPR036451">
    <property type="entry name" value="CblAdoTrfase-like_sf"/>
</dbReference>
<keyword evidence="3 4" id="KW-0067">ATP-binding</keyword>
<evidence type="ECO:0000256" key="4">
    <source>
        <dbReference type="RuleBase" id="RU366026"/>
    </source>
</evidence>
<dbReference type="PANTHER" id="PTHR12213:SF0">
    <property type="entry name" value="CORRINOID ADENOSYLTRANSFERASE MMAB"/>
    <property type="match status" value="1"/>
</dbReference>
<keyword evidence="4" id="KW-0169">Cobalamin biosynthesis</keyword>
<dbReference type="SUPFAM" id="SSF89028">
    <property type="entry name" value="Cobalamin adenosyltransferase-like"/>
    <property type="match status" value="1"/>
</dbReference>
<feature type="domain" description="Cobalamin adenosyltransferase-like" evidence="5">
    <location>
        <begin position="3"/>
        <end position="162"/>
    </location>
</feature>
<dbReference type="PANTHER" id="PTHR12213">
    <property type="entry name" value="CORRINOID ADENOSYLTRANSFERASE"/>
    <property type="match status" value="1"/>
</dbReference>
<comment type="pathway">
    <text evidence="4">Cofactor biosynthesis; adenosylcobalamin biosynthesis; adenosylcobalamin from cob(II)yrinate a,c-diamide: step 2/7.</text>
</comment>
<dbReference type="Gene3D" id="1.20.1200.10">
    <property type="entry name" value="Cobalamin adenosyltransferase-like"/>
    <property type="match status" value="1"/>
</dbReference>
<name>A0ABT7SY30_9ALTE</name>
<comment type="catalytic activity">
    <reaction evidence="4">
        <text>2 cob(II)yrinate a,c diamide + reduced [electron-transfer flavoprotein] + 2 ATP = 2 adenosylcob(III)yrinate a,c-diamide + 2 triphosphate + oxidized [electron-transfer flavoprotein] + 3 H(+)</text>
        <dbReference type="Rhea" id="RHEA:11528"/>
        <dbReference type="Rhea" id="RHEA-COMP:10685"/>
        <dbReference type="Rhea" id="RHEA-COMP:10686"/>
        <dbReference type="ChEBI" id="CHEBI:15378"/>
        <dbReference type="ChEBI" id="CHEBI:18036"/>
        <dbReference type="ChEBI" id="CHEBI:30616"/>
        <dbReference type="ChEBI" id="CHEBI:57692"/>
        <dbReference type="ChEBI" id="CHEBI:58307"/>
        <dbReference type="ChEBI" id="CHEBI:58503"/>
        <dbReference type="ChEBI" id="CHEBI:58537"/>
        <dbReference type="EC" id="2.5.1.17"/>
    </reaction>
</comment>
<comment type="similarity">
    <text evidence="4">Belongs to the Cob(I)alamin adenosyltransferase family.</text>
</comment>
<dbReference type="Proteomes" id="UP001234343">
    <property type="component" value="Unassembled WGS sequence"/>
</dbReference>
<proteinExistence type="inferred from homology"/>
<comment type="caution">
    <text evidence="6">The sequence shown here is derived from an EMBL/GenBank/DDBJ whole genome shotgun (WGS) entry which is preliminary data.</text>
</comment>
<dbReference type="GO" id="GO:0008817">
    <property type="term" value="F:corrinoid adenosyltransferase activity"/>
    <property type="evidence" value="ECO:0007669"/>
    <property type="project" value="UniProtKB-EC"/>
</dbReference>
<dbReference type="RefSeq" id="WP_289365463.1">
    <property type="nucleotide sequence ID" value="NZ_JAUCBP010000007.1"/>
</dbReference>
<dbReference type="NCBIfam" id="TIGR00636">
    <property type="entry name" value="PduO_Nterm"/>
    <property type="match status" value="1"/>
</dbReference>
<keyword evidence="1 4" id="KW-0808">Transferase</keyword>
<dbReference type="InterPro" id="IPR029499">
    <property type="entry name" value="PduO-typ"/>
</dbReference>
<evidence type="ECO:0000259" key="5">
    <source>
        <dbReference type="Pfam" id="PF01923"/>
    </source>
</evidence>
<keyword evidence="2 4" id="KW-0547">Nucleotide-binding</keyword>
<dbReference type="InterPro" id="IPR016030">
    <property type="entry name" value="CblAdoTrfase-like"/>
</dbReference>
<protein>
    <recommendedName>
        <fullName evidence="4">Corrinoid adenosyltransferase</fullName>
        <ecNumber evidence="4">2.5.1.17</ecNumber>
    </recommendedName>
    <alternativeName>
        <fullName evidence="4">Cob(II)alamin adenosyltransferase</fullName>
    </alternativeName>
    <alternativeName>
        <fullName evidence="4">Cob(II)yrinic acid a,c-diamide adenosyltransferase</fullName>
    </alternativeName>
    <alternativeName>
        <fullName evidence="4">Cobinamide/cobalamin adenosyltransferase</fullName>
    </alternativeName>
</protein>
<dbReference type="EC" id="2.5.1.17" evidence="4"/>
<keyword evidence="7" id="KW-1185">Reference proteome</keyword>
<evidence type="ECO:0000256" key="2">
    <source>
        <dbReference type="ARBA" id="ARBA00022741"/>
    </source>
</evidence>
<gene>
    <name evidence="6" type="ORF">QTP81_10890</name>
</gene>
<dbReference type="EMBL" id="JAUCBP010000007">
    <property type="protein sequence ID" value="MDM7861103.1"/>
    <property type="molecule type" value="Genomic_DNA"/>
</dbReference>
<organism evidence="6 7">
    <name type="scientific">Alteromonas arenosi</name>
    <dbReference type="NCBI Taxonomy" id="3055817"/>
    <lineage>
        <taxon>Bacteria</taxon>
        <taxon>Pseudomonadati</taxon>
        <taxon>Pseudomonadota</taxon>
        <taxon>Gammaproteobacteria</taxon>
        <taxon>Alteromonadales</taxon>
        <taxon>Alteromonadaceae</taxon>
        <taxon>Alteromonas/Salinimonas group</taxon>
        <taxon>Alteromonas</taxon>
    </lineage>
</organism>
<evidence type="ECO:0000256" key="3">
    <source>
        <dbReference type="ARBA" id="ARBA00022840"/>
    </source>
</evidence>
<sequence length="174" mass="19427">MKIYTKTGDQGETQVYLTDTLRKRKDDLLLEAYGTLDELNAHVGVLISHVNNTDKALIEQLTLVQRDLFQLGFAISASSTLDETRIVALENAIDAMQKSVPAQTAFILPGGTLQAAQAHVCRTVCRRAERVLVSLAEQHELAPVAQAYINRLSDYFFVLARYFNYHAEVSDIEV</sequence>
<dbReference type="Pfam" id="PF01923">
    <property type="entry name" value="Cob_adeno_trans"/>
    <property type="match status" value="1"/>
</dbReference>
<evidence type="ECO:0000256" key="1">
    <source>
        <dbReference type="ARBA" id="ARBA00022679"/>
    </source>
</evidence>